<keyword evidence="1" id="KW-0732">Signal</keyword>
<evidence type="ECO:0000313" key="3">
    <source>
        <dbReference type="Proteomes" id="UP000663923"/>
    </source>
</evidence>
<dbReference type="EMBL" id="CP071794">
    <property type="protein sequence ID" value="QTD56683.1"/>
    <property type="molecule type" value="Genomic_DNA"/>
</dbReference>
<protein>
    <submittedName>
        <fullName evidence="2">Transporter</fullName>
    </submittedName>
</protein>
<evidence type="ECO:0000256" key="1">
    <source>
        <dbReference type="SAM" id="SignalP"/>
    </source>
</evidence>
<organism evidence="2 3">
    <name type="scientific">Parasphingorhabdus cellanae</name>
    <dbReference type="NCBI Taxonomy" id="2806553"/>
    <lineage>
        <taxon>Bacteria</taxon>
        <taxon>Pseudomonadati</taxon>
        <taxon>Pseudomonadota</taxon>
        <taxon>Alphaproteobacteria</taxon>
        <taxon>Sphingomonadales</taxon>
        <taxon>Sphingomonadaceae</taxon>
        <taxon>Parasphingorhabdus</taxon>
    </lineage>
</organism>
<sequence length="362" mass="38906">MSMKNSLRAGALIAACFSTPTLAHDVMADDHAPIGVMADHAHKKGEVMFSVRHMHMGMSGNQIGTDNVSPEEIVTTIPNRFFGAPGQPPTLRIVPTSMRTDMTMVGAMYAPTDWVTLIAMGSYVQKEMEHTTFAGGAGTNVQGEFTTSPEGFGDITLGGIFPILGVADRKGDEQRELNVRAAVSIPTGSTTETAQILTPMGGEPTVRVPYMMQIGSGTWDLKPSVTYKSWRGSIGLGSQYAGTIRTGTNDQGYRFGDVHELTTWISYRPAQWISLSGRVKGRSTSRVKGIDPMIMGPVQTANPDFQGGERVDLIGGINLVGTHGPLAGHRLGIELGAPVYQDLNGPQMTGDWMFTIGWQKAF</sequence>
<evidence type="ECO:0000313" key="2">
    <source>
        <dbReference type="EMBL" id="QTD56683.1"/>
    </source>
</evidence>
<reference evidence="2 3" key="1">
    <citation type="submission" date="2021-03" db="EMBL/GenBank/DDBJ databases">
        <title>Complete genome of Parasphingorhabdus_sp.JHSY0214.</title>
        <authorList>
            <person name="Yoo J.H."/>
            <person name="Bae J.W."/>
        </authorList>
    </citation>
    <scope>NUCLEOTIDE SEQUENCE [LARGE SCALE GENOMIC DNA]</scope>
    <source>
        <strain evidence="2 3">JHSY0214</strain>
    </source>
</reference>
<proteinExistence type="predicted"/>
<name>A0ABX7T9E6_9SPHN</name>
<feature type="chain" id="PRO_5045894795" evidence="1">
    <location>
        <begin position="24"/>
        <end position="362"/>
    </location>
</feature>
<gene>
    <name evidence="2" type="ORF">J4G78_03625</name>
</gene>
<dbReference type="Proteomes" id="UP000663923">
    <property type="component" value="Chromosome"/>
</dbReference>
<keyword evidence="3" id="KW-1185">Reference proteome</keyword>
<feature type="signal peptide" evidence="1">
    <location>
        <begin position="1"/>
        <end position="23"/>
    </location>
</feature>
<accession>A0ABX7T9E6</accession>